<evidence type="ECO:0000256" key="1">
    <source>
        <dbReference type="ARBA" id="ARBA00009199"/>
    </source>
</evidence>
<dbReference type="Proteomes" id="UP000001514">
    <property type="component" value="Unassembled WGS sequence"/>
</dbReference>
<feature type="domain" description="Amidase" evidence="2">
    <location>
        <begin position="153"/>
        <end position="594"/>
    </location>
</feature>
<dbReference type="EMBL" id="GL377572">
    <property type="protein sequence ID" value="EFJ32727.1"/>
    <property type="molecule type" value="Genomic_DNA"/>
</dbReference>
<dbReference type="Gramene" id="EFJ32727">
    <property type="protein sequence ID" value="EFJ32727"/>
    <property type="gene ID" value="SELMODRAFT_439658"/>
</dbReference>
<dbReference type="Gene3D" id="3.90.1300.10">
    <property type="entry name" value="Amidase signature (AS) domain"/>
    <property type="match status" value="1"/>
</dbReference>
<organism evidence="4">
    <name type="scientific">Selaginella moellendorffii</name>
    <name type="common">Spikemoss</name>
    <dbReference type="NCBI Taxonomy" id="88036"/>
    <lineage>
        <taxon>Eukaryota</taxon>
        <taxon>Viridiplantae</taxon>
        <taxon>Streptophyta</taxon>
        <taxon>Embryophyta</taxon>
        <taxon>Tracheophyta</taxon>
        <taxon>Lycopodiopsida</taxon>
        <taxon>Selaginellales</taxon>
        <taxon>Selaginellaceae</taxon>
        <taxon>Selaginella</taxon>
    </lineage>
</organism>
<dbReference type="GO" id="GO:0047412">
    <property type="term" value="F:N-(long-chain-acyl)ethanolamine deacylase activity"/>
    <property type="evidence" value="ECO:0000318"/>
    <property type="project" value="GO_Central"/>
</dbReference>
<gene>
    <name evidence="3" type="ORF">SELMODRAFT_439658</name>
</gene>
<dbReference type="STRING" id="88036.D8R6S9"/>
<evidence type="ECO:0000313" key="4">
    <source>
        <dbReference type="Proteomes" id="UP000001514"/>
    </source>
</evidence>
<dbReference type="InParanoid" id="D8R6S9"/>
<keyword evidence="4" id="KW-1185">Reference proteome</keyword>
<dbReference type="SUPFAM" id="SSF75304">
    <property type="entry name" value="Amidase signature (AS) enzymes"/>
    <property type="match status" value="1"/>
</dbReference>
<dbReference type="AlphaFoldDB" id="D8R6S9"/>
<dbReference type="HOGENOM" id="CLU_009600_0_2_1"/>
<dbReference type="InterPro" id="IPR036928">
    <property type="entry name" value="AS_sf"/>
</dbReference>
<evidence type="ECO:0000313" key="3">
    <source>
        <dbReference type="EMBL" id="EFJ32727.1"/>
    </source>
</evidence>
<dbReference type="Pfam" id="PF01425">
    <property type="entry name" value="Amidase"/>
    <property type="match status" value="1"/>
</dbReference>
<dbReference type="PANTHER" id="PTHR11895">
    <property type="entry name" value="TRANSAMIDASE"/>
    <property type="match status" value="1"/>
</dbReference>
<dbReference type="eggNOG" id="KOG1211">
    <property type="taxonomic scope" value="Eukaryota"/>
</dbReference>
<dbReference type="KEGG" id="smo:SELMODRAFT_439658"/>
<reference evidence="3 4" key="1">
    <citation type="journal article" date="2011" name="Science">
        <title>The Selaginella genome identifies genetic changes associated with the evolution of vascular plants.</title>
        <authorList>
            <person name="Banks J.A."/>
            <person name="Nishiyama T."/>
            <person name="Hasebe M."/>
            <person name="Bowman J.L."/>
            <person name="Gribskov M."/>
            <person name="dePamphilis C."/>
            <person name="Albert V.A."/>
            <person name="Aono N."/>
            <person name="Aoyama T."/>
            <person name="Ambrose B.A."/>
            <person name="Ashton N.W."/>
            <person name="Axtell M.J."/>
            <person name="Barker E."/>
            <person name="Barker M.S."/>
            <person name="Bennetzen J.L."/>
            <person name="Bonawitz N.D."/>
            <person name="Chapple C."/>
            <person name="Cheng C."/>
            <person name="Correa L.G."/>
            <person name="Dacre M."/>
            <person name="DeBarry J."/>
            <person name="Dreyer I."/>
            <person name="Elias M."/>
            <person name="Engstrom E.M."/>
            <person name="Estelle M."/>
            <person name="Feng L."/>
            <person name="Finet C."/>
            <person name="Floyd S.K."/>
            <person name="Frommer W.B."/>
            <person name="Fujita T."/>
            <person name="Gramzow L."/>
            <person name="Gutensohn M."/>
            <person name="Harholt J."/>
            <person name="Hattori M."/>
            <person name="Heyl A."/>
            <person name="Hirai T."/>
            <person name="Hiwatashi Y."/>
            <person name="Ishikawa M."/>
            <person name="Iwata M."/>
            <person name="Karol K.G."/>
            <person name="Koehler B."/>
            <person name="Kolukisaoglu U."/>
            <person name="Kubo M."/>
            <person name="Kurata T."/>
            <person name="Lalonde S."/>
            <person name="Li K."/>
            <person name="Li Y."/>
            <person name="Litt A."/>
            <person name="Lyons E."/>
            <person name="Manning G."/>
            <person name="Maruyama T."/>
            <person name="Michael T.P."/>
            <person name="Mikami K."/>
            <person name="Miyazaki S."/>
            <person name="Morinaga S."/>
            <person name="Murata T."/>
            <person name="Mueller-Roeber B."/>
            <person name="Nelson D.R."/>
            <person name="Obara M."/>
            <person name="Oguri Y."/>
            <person name="Olmstead R.G."/>
            <person name="Onodera N."/>
            <person name="Petersen B.L."/>
            <person name="Pils B."/>
            <person name="Prigge M."/>
            <person name="Rensing S.A."/>
            <person name="Riano-Pachon D.M."/>
            <person name="Roberts A.W."/>
            <person name="Sato Y."/>
            <person name="Scheller H.V."/>
            <person name="Schulz B."/>
            <person name="Schulz C."/>
            <person name="Shakirov E.V."/>
            <person name="Shibagaki N."/>
            <person name="Shinohara N."/>
            <person name="Shippen D.E."/>
            <person name="Soerensen I."/>
            <person name="Sotooka R."/>
            <person name="Sugimoto N."/>
            <person name="Sugita M."/>
            <person name="Sumikawa N."/>
            <person name="Tanurdzic M."/>
            <person name="Theissen G."/>
            <person name="Ulvskov P."/>
            <person name="Wakazuki S."/>
            <person name="Weng J.K."/>
            <person name="Willats W.W."/>
            <person name="Wipf D."/>
            <person name="Wolf P.G."/>
            <person name="Yang L."/>
            <person name="Zimmer A.D."/>
            <person name="Zhu Q."/>
            <person name="Mitros T."/>
            <person name="Hellsten U."/>
            <person name="Loque D."/>
            <person name="Otillar R."/>
            <person name="Salamov A."/>
            <person name="Schmutz J."/>
            <person name="Shapiro H."/>
            <person name="Lindquist E."/>
            <person name="Lucas S."/>
            <person name="Rokhsar D."/>
            <person name="Grigoriev I.V."/>
        </authorList>
    </citation>
    <scope>NUCLEOTIDE SEQUENCE [LARGE SCALE GENOMIC DNA]</scope>
</reference>
<accession>D8R6S9</accession>
<name>D8R6S9_SELML</name>
<dbReference type="FunCoup" id="D8R6S9">
    <property type="interactions" value="1562"/>
</dbReference>
<dbReference type="InterPro" id="IPR023631">
    <property type="entry name" value="Amidase_dom"/>
</dbReference>
<dbReference type="InterPro" id="IPR000120">
    <property type="entry name" value="Amidase"/>
</dbReference>
<evidence type="ECO:0000259" key="2">
    <source>
        <dbReference type="Pfam" id="PF01425"/>
    </source>
</evidence>
<dbReference type="OMA" id="TVCAMTR"/>
<dbReference type="GO" id="GO:0070291">
    <property type="term" value="P:N-acylethanolamine metabolic process"/>
    <property type="evidence" value="ECO:0000318"/>
    <property type="project" value="GO_Central"/>
</dbReference>
<protein>
    <recommendedName>
        <fullName evidence="2">Amidase domain-containing protein</fullName>
    </recommendedName>
</protein>
<sequence>MADKRKKMLPVEEVLQGSVVYTRSNLEGPRLTGFPLKLSVWLMESRLFGGILYKHLLKTNGVSKVFDGIDIPDGPMFLPEYPAPAEEPYTQTCESDDPLLRVEQAWKCVPDHTNTDYAFRFWSIRDYAEAYRSKKLTPTQVAERFIKAVDDSQRRNPPMAYFVSMDKQDLLKQAAASTERFANGNPISILDGIFIAIKDDIDCLPYETNGASVWVKKIRKTKDDSVCVSRLRKCGAIFPGKANMHEAGMGTTGNNPFFGTVRNPYDVKRYTGGSSSGSSALVASGLCPAALGTDVGGSIRIPSSLCGIVGLKTTTGRTTCRGGLKGGWSMLCVGPIAANIEDLMIVYAAVLGSHESDVLYSKPPPPCFPLLEKNSILGNLKFGKYSKWYYDVLDQEITKACDRTLDALKSEFGTEARTKEFPLRLSQLVLVYAQTSTLQTVEIVIPELEELRAAHLVTCGSEIMTSLNHDYNYVRKDISYEVRGTLAIFKHFNASYYIGSQCLRRRNMYYYMEAFKKVDIIVVPTTPCTAPVIPQDSLSIGESDFVKAGTLMRFIATGNLLGLPCLSVPVGYDDQGLPIGLQLIGRPWQEATLLRVGFAIQELHAAARKAPKVIYDLLEPTIEMI</sequence>
<comment type="similarity">
    <text evidence="1">Belongs to the amidase family.</text>
</comment>
<proteinExistence type="inferred from homology"/>
<dbReference type="GO" id="GO:0016020">
    <property type="term" value="C:membrane"/>
    <property type="evidence" value="ECO:0000318"/>
    <property type="project" value="GO_Central"/>
</dbReference>
<dbReference type="PANTHER" id="PTHR11895:SF156">
    <property type="entry name" value="FATTY ACID AMIDE HYDROLASE"/>
    <property type="match status" value="1"/>
</dbReference>
<dbReference type="InterPro" id="IPR020556">
    <property type="entry name" value="Amidase_CS"/>
</dbReference>
<dbReference type="PROSITE" id="PS00571">
    <property type="entry name" value="AMIDASES"/>
    <property type="match status" value="1"/>
</dbReference>